<dbReference type="RefSeq" id="WP_009501941.1">
    <property type="nucleotide sequence ID" value="NZ_ANIN01000002.1"/>
</dbReference>
<dbReference type="HAMAP" id="MF_01102">
    <property type="entry name" value="MnmC"/>
    <property type="match status" value="1"/>
</dbReference>
<evidence type="ECO:0000256" key="4">
    <source>
        <dbReference type="ARBA" id="ARBA00022679"/>
    </source>
</evidence>
<evidence type="ECO:0000256" key="10">
    <source>
        <dbReference type="HAMAP-Rule" id="MF_01102"/>
    </source>
</evidence>
<keyword evidence="5 10" id="KW-0949">S-adenosyl-L-methionine</keyword>
<comment type="catalytic activity">
    <reaction evidence="10">
        <text>5-aminomethyl-2-thiouridine(34) in tRNA + S-adenosyl-L-methionine = 5-methylaminomethyl-2-thiouridine(34) in tRNA + S-adenosyl-L-homocysteine + H(+)</text>
        <dbReference type="Rhea" id="RHEA:19569"/>
        <dbReference type="Rhea" id="RHEA-COMP:10195"/>
        <dbReference type="Rhea" id="RHEA-COMP:10197"/>
        <dbReference type="ChEBI" id="CHEBI:15378"/>
        <dbReference type="ChEBI" id="CHEBI:57856"/>
        <dbReference type="ChEBI" id="CHEBI:59789"/>
        <dbReference type="ChEBI" id="CHEBI:74454"/>
        <dbReference type="ChEBI" id="CHEBI:74455"/>
        <dbReference type="EC" id="2.1.1.61"/>
    </reaction>
</comment>
<comment type="function">
    <text evidence="10">Catalyzes the last two steps in the biosynthesis of 5-methylaminomethyl-2-thiouridine (mnm(5)s(2)U) at the wobble position (U34) in tRNA. Catalyzes the FAD-dependent demodification of cmnm(5)s(2)U34 to nm(5)s(2)U34, followed by the transfer of a methyl group from S-adenosyl-L-methionine to nm(5)s(2)U34, to form mnm(5)s(2)U34.</text>
</comment>
<dbReference type="EMBL" id="ANIN01000002">
    <property type="protein sequence ID" value="ELA08388.1"/>
    <property type="molecule type" value="Genomic_DNA"/>
</dbReference>
<dbReference type="EC" id="2.1.1.61" evidence="10"/>
<comment type="caution">
    <text evidence="13">The sequence shown here is derived from an EMBL/GenBank/DDBJ whole genome shotgun (WGS) entry which is preliminary data.</text>
</comment>
<name>L2F7F0_9GAMM</name>
<evidence type="ECO:0000313" key="13">
    <source>
        <dbReference type="EMBL" id="ELA08388.1"/>
    </source>
</evidence>
<dbReference type="InterPro" id="IPR017610">
    <property type="entry name" value="tRNA_S-uridine_synth_MnmC_C"/>
</dbReference>
<dbReference type="InterPro" id="IPR036188">
    <property type="entry name" value="FAD/NAD-bd_sf"/>
</dbReference>
<dbReference type="InterPro" id="IPR047785">
    <property type="entry name" value="tRNA_MNMC2"/>
</dbReference>
<dbReference type="Pfam" id="PF05430">
    <property type="entry name" value="Methyltransf_30"/>
    <property type="match status" value="1"/>
</dbReference>
<dbReference type="NCBIfam" id="TIGR03197">
    <property type="entry name" value="MnmC_Cterm"/>
    <property type="match status" value="1"/>
</dbReference>
<keyword evidence="1 10" id="KW-0963">Cytoplasm</keyword>
<evidence type="ECO:0000256" key="2">
    <source>
        <dbReference type="ARBA" id="ARBA00022603"/>
    </source>
</evidence>
<dbReference type="InterPro" id="IPR006076">
    <property type="entry name" value="FAD-dep_OxRdtase"/>
</dbReference>
<evidence type="ECO:0000256" key="8">
    <source>
        <dbReference type="ARBA" id="ARBA00023002"/>
    </source>
</evidence>
<gene>
    <name evidence="10" type="primary">mnmC</name>
    <name evidence="13" type="ORF">MOMA_07501</name>
</gene>
<dbReference type="InterPro" id="IPR008471">
    <property type="entry name" value="MnmC-like_methylTransf"/>
</dbReference>
<dbReference type="GO" id="GO:0050660">
    <property type="term" value="F:flavin adenine dinucleotide binding"/>
    <property type="evidence" value="ECO:0007669"/>
    <property type="project" value="UniProtKB-UniRule"/>
</dbReference>
<keyword evidence="2 10" id="KW-0489">Methyltransferase</keyword>
<evidence type="ECO:0000256" key="9">
    <source>
        <dbReference type="ARBA" id="ARBA00023268"/>
    </source>
</evidence>
<dbReference type="OrthoDB" id="9786494at2"/>
<proteinExistence type="inferred from homology"/>
<dbReference type="GO" id="GO:0002097">
    <property type="term" value="P:tRNA wobble base modification"/>
    <property type="evidence" value="ECO:0007669"/>
    <property type="project" value="UniProtKB-UniRule"/>
</dbReference>
<keyword evidence="3 10" id="KW-0285">Flavoprotein</keyword>
<dbReference type="GO" id="GO:0032259">
    <property type="term" value="P:methylation"/>
    <property type="evidence" value="ECO:0007669"/>
    <property type="project" value="UniProtKB-KW"/>
</dbReference>
<comment type="subcellular location">
    <subcellularLocation>
        <location evidence="10">Cytoplasm</location>
    </subcellularLocation>
</comment>
<dbReference type="eggNOG" id="COG0665">
    <property type="taxonomic scope" value="Bacteria"/>
</dbReference>
<keyword evidence="9 10" id="KW-0511">Multifunctional enzyme</keyword>
<evidence type="ECO:0000256" key="1">
    <source>
        <dbReference type="ARBA" id="ARBA00022490"/>
    </source>
</evidence>
<dbReference type="InterPro" id="IPR023032">
    <property type="entry name" value="tRNA_MAMT_biosynth_bifunc_MnmC"/>
</dbReference>
<feature type="domain" description="FAD dependent oxidoreductase" evidence="11">
    <location>
        <begin position="321"/>
        <end position="668"/>
    </location>
</feature>
<dbReference type="STRING" id="1230338.MOMA_07501"/>
<dbReference type="Gene3D" id="3.30.9.10">
    <property type="entry name" value="D-Amino Acid Oxidase, subunit A, domain 2"/>
    <property type="match status" value="1"/>
</dbReference>
<evidence type="ECO:0000256" key="6">
    <source>
        <dbReference type="ARBA" id="ARBA00022694"/>
    </source>
</evidence>
<keyword evidence="14" id="KW-1185">Reference proteome</keyword>
<evidence type="ECO:0000313" key="14">
    <source>
        <dbReference type="Proteomes" id="UP000023795"/>
    </source>
</evidence>
<dbReference type="eggNOG" id="COG4121">
    <property type="taxonomic scope" value="Bacteria"/>
</dbReference>
<dbReference type="AlphaFoldDB" id="L2F7F0"/>
<dbReference type="GO" id="GO:0004808">
    <property type="term" value="F:tRNA (5-methylaminomethyl-2-thiouridylate)(34)-methyltransferase activity"/>
    <property type="evidence" value="ECO:0007669"/>
    <property type="project" value="UniProtKB-EC"/>
</dbReference>
<evidence type="ECO:0000256" key="3">
    <source>
        <dbReference type="ARBA" id="ARBA00022630"/>
    </source>
</evidence>
<evidence type="ECO:0000256" key="7">
    <source>
        <dbReference type="ARBA" id="ARBA00022827"/>
    </source>
</evidence>
<dbReference type="Proteomes" id="UP000023795">
    <property type="component" value="Unassembled WGS sequence"/>
</dbReference>
<keyword evidence="6 10" id="KW-0819">tRNA processing</keyword>
<dbReference type="GO" id="GO:0016645">
    <property type="term" value="F:oxidoreductase activity, acting on the CH-NH group of donors"/>
    <property type="evidence" value="ECO:0007669"/>
    <property type="project" value="InterPro"/>
</dbReference>
<dbReference type="EC" id="1.5.-.-" evidence="10"/>
<dbReference type="PANTHER" id="PTHR13847:SF283">
    <property type="entry name" value="TRNA 5-METHYLAMINOMETHYL-2-THIOURIDINE BIOSYNTHESIS BIFUNCTIONAL PROTEIN MNMC"/>
    <property type="match status" value="1"/>
</dbReference>
<evidence type="ECO:0000259" key="11">
    <source>
        <dbReference type="Pfam" id="PF01266"/>
    </source>
</evidence>
<comment type="similarity">
    <text evidence="10">In the C-terminal section; belongs to the DAO family.</text>
</comment>
<keyword evidence="4 10" id="KW-0808">Transferase</keyword>
<dbReference type="PANTHER" id="PTHR13847">
    <property type="entry name" value="SARCOSINE DEHYDROGENASE-RELATED"/>
    <property type="match status" value="1"/>
</dbReference>
<dbReference type="Gene3D" id="3.50.50.60">
    <property type="entry name" value="FAD/NAD(P)-binding domain"/>
    <property type="match status" value="1"/>
</dbReference>
<feature type="region of interest" description="FAD-dependent cmnm(5)s(2)U34 oxidoreductase" evidence="10">
    <location>
        <begin position="324"/>
        <end position="694"/>
    </location>
</feature>
<organism evidence="13 14">
    <name type="scientific">Moraxella macacae 0408225</name>
    <dbReference type="NCBI Taxonomy" id="1230338"/>
    <lineage>
        <taxon>Bacteria</taxon>
        <taxon>Pseudomonadati</taxon>
        <taxon>Pseudomonadota</taxon>
        <taxon>Gammaproteobacteria</taxon>
        <taxon>Moraxellales</taxon>
        <taxon>Moraxellaceae</taxon>
        <taxon>Moraxella</taxon>
    </lineage>
</organism>
<dbReference type="PRINTS" id="PR00419">
    <property type="entry name" value="ADXRDTASE"/>
</dbReference>
<protein>
    <recommendedName>
        <fullName evidence="10">tRNA 5-methylaminomethyl-2-thiouridine biosynthesis bifunctional protein MnmC</fullName>
        <shortName evidence="10">tRNA mnm(5)s(2)U biosynthesis bifunctional protein</shortName>
    </recommendedName>
    <domain>
        <recommendedName>
            <fullName evidence="10">tRNA (mnm(5)s(2)U34)-methyltransferase</fullName>
            <ecNumber evidence="10">2.1.1.61</ecNumber>
        </recommendedName>
    </domain>
    <domain>
        <recommendedName>
            <fullName evidence="10">FAD-dependent cmnm(5)s(2)U34 oxidoreductase</fullName>
            <ecNumber evidence="10">1.5.-.-</ecNumber>
        </recommendedName>
    </domain>
</protein>
<dbReference type="GO" id="GO:0005737">
    <property type="term" value="C:cytoplasm"/>
    <property type="evidence" value="ECO:0007669"/>
    <property type="project" value="UniProtKB-SubCell"/>
</dbReference>
<accession>L2F7F0</accession>
<dbReference type="SUPFAM" id="SSF51905">
    <property type="entry name" value="FAD/NAD(P)-binding domain"/>
    <property type="match status" value="1"/>
</dbReference>
<dbReference type="NCBIfam" id="NF033855">
    <property type="entry name" value="tRNA_MNMC2"/>
    <property type="match status" value="1"/>
</dbReference>
<reference evidence="13 14" key="1">
    <citation type="journal article" date="2013" name="Genome Announc.">
        <title>Genome Sequence of Moraxella macacae 0408225, a Novel Bacterial Species Isolated from a Cynomolgus Macaque with Epistaxis.</title>
        <authorList>
            <person name="Ladner J.T."/>
            <person name="Whitehouse C.A."/>
            <person name="Koroleva G.I."/>
            <person name="Palacios G.F."/>
        </authorList>
    </citation>
    <scope>NUCLEOTIDE SEQUENCE [LARGE SCALE GENOMIC DNA]</scope>
    <source>
        <strain evidence="13 14">0408225</strain>
    </source>
</reference>
<dbReference type="PATRIC" id="fig|1230338.3.peg.1598"/>
<dbReference type="Gene3D" id="3.40.50.150">
    <property type="entry name" value="Vaccinia Virus protein VP39"/>
    <property type="match status" value="1"/>
</dbReference>
<comment type="cofactor">
    <cofactor evidence="10">
        <name>FAD</name>
        <dbReference type="ChEBI" id="CHEBI:57692"/>
    </cofactor>
</comment>
<evidence type="ECO:0000259" key="12">
    <source>
        <dbReference type="Pfam" id="PF05430"/>
    </source>
</evidence>
<dbReference type="Pfam" id="PF01266">
    <property type="entry name" value="DAO"/>
    <property type="match status" value="1"/>
</dbReference>
<dbReference type="InterPro" id="IPR029063">
    <property type="entry name" value="SAM-dependent_MTases_sf"/>
</dbReference>
<feature type="region of interest" description="tRNA (mnm(5)s(2)U34)-methyltransferase" evidence="10">
    <location>
        <begin position="1"/>
        <end position="245"/>
    </location>
</feature>
<keyword evidence="7 10" id="KW-0274">FAD</keyword>
<comment type="similarity">
    <text evidence="10">In the N-terminal section; belongs to the methyltransferase superfamily. tRNA (mnm(5)s(2)U34)-methyltransferase family.</text>
</comment>
<feature type="domain" description="MnmC-like methyltransferase" evidence="12">
    <location>
        <begin position="121"/>
        <end position="242"/>
    </location>
</feature>
<keyword evidence="8 10" id="KW-0560">Oxidoreductase</keyword>
<evidence type="ECO:0000256" key="5">
    <source>
        <dbReference type="ARBA" id="ARBA00022691"/>
    </source>
</evidence>
<sequence>MSKMTCANLTWQTDNNGLSIPVSTDFADVYFCKENGLNESRYVFIEQNNLQNRLENLDDYQRFVIAEIGFGTGLNVLATWQLWQKITQKNPNKNSHLHIITTEKFPLTAKDLQQALAVWQELAPFSQQLLANYPPPLAGCHRLNFWQDRLTIDLWLGDACESLSQIIGHQKVDAWFLDGFAPACNSELWEKNLFSQIKRLSKATTTLSTFSVANIVKNNLKNQGFCLKKVKGFGKKREMLTAFFAKDDAQNQTTAKQTTHHLHQLKFQYNKKIPPFWTKIPFLQTQKTRTHTKQAKTQNFVLPNIHPTDSKVKNSKKPLKISIIGAGVAGLSCAYALAMRGHDITIFDKNAPICGASGNIRGVLAPKLTALHRLQYDLHTIGFLASCRFYPALQNQTNFEILETTGCLDLLVHNRINLNKDFDFPKEFASFYDANATKQHTNFALGQAIFTPKSGLIHTKNFAQAVLSLPNIRFIQAKLQSFQQKNQQIGLNFNNSDLNQNADHLILTTALATCDFLPQLKKFNHSRGQISWLPIDPKTAATLPNIPLKYGGYCAKFYDNHTKQNFVMLGASFVRDTLDTTAKLADLISNIKDLQNFIPDLANRAIFQQNLHNWQGRASIRCQTVDYLPLVGQVYHADFSTTSHLWTFCALGSKGYAYAPICSELIAGLICGEILPLSETMVKKLTPNRRALQQ</sequence>